<protein>
    <recommendedName>
        <fullName evidence="1">2EXR domain-containing protein</fullName>
    </recommendedName>
</protein>
<dbReference type="Pfam" id="PF20150">
    <property type="entry name" value="2EXR"/>
    <property type="match status" value="1"/>
</dbReference>
<dbReference type="AlphaFoldDB" id="A0A4Y8CH17"/>
<gene>
    <name evidence="2" type="ORF">BOTCAL_0871g00020</name>
</gene>
<reference evidence="2 3" key="1">
    <citation type="submission" date="2017-11" db="EMBL/GenBank/DDBJ databases">
        <title>Comparative genomics of Botrytis spp.</title>
        <authorList>
            <person name="Valero-Jimenez C.A."/>
            <person name="Tapia P."/>
            <person name="Veloso J."/>
            <person name="Silva-Moreno E."/>
            <person name="Staats M."/>
            <person name="Valdes J.H."/>
            <person name="Van Kan J.A.L."/>
        </authorList>
    </citation>
    <scope>NUCLEOTIDE SEQUENCE [LARGE SCALE GENOMIC DNA]</scope>
    <source>
        <strain evidence="2 3">MUCL2830</strain>
    </source>
</reference>
<dbReference type="OrthoDB" id="3473305at2759"/>
<dbReference type="PANTHER" id="PTHR35910">
    <property type="entry name" value="2EXR DOMAIN-CONTAINING PROTEIN"/>
    <property type="match status" value="1"/>
</dbReference>
<comment type="caution">
    <text evidence="2">The sequence shown here is derived from an EMBL/GenBank/DDBJ whole genome shotgun (WGS) entry which is preliminary data.</text>
</comment>
<evidence type="ECO:0000313" key="3">
    <source>
        <dbReference type="Proteomes" id="UP000297299"/>
    </source>
</evidence>
<sequence length="306" mass="35251">MVIQNEVESDQPELQLITSAETFPYFNRFPKEIRWEIWLNSFTLTRVNLREGVKDPVDQTGFIDRPCPKARACLLPTAFVNCESRQITSYHYYRLTQPITTVSLWFSPATLKVLKHLFSISRLVKQSSTLSSNCNVIYFNPEIDHLFLTMDTFRSSSTPQYLLDIFQRGQGSSSIINKIQYIEIYCTGPDGIKTHGPRSLNILKDLKAISIVFGKDPGEPDEHKENLVTFDMTRKGPTFSVMGHMEATALIDGTRCIPYYKEKNTNERVKCADQRLYGLVPVLGWVGLYMYHNRQYLKQVVNSFIH</sequence>
<accession>A0A4Y8CH17</accession>
<dbReference type="EMBL" id="PHWZ01000867">
    <property type="protein sequence ID" value="TEY30455.1"/>
    <property type="molecule type" value="Genomic_DNA"/>
</dbReference>
<feature type="domain" description="2EXR" evidence="1">
    <location>
        <begin position="23"/>
        <end position="146"/>
    </location>
</feature>
<organism evidence="2 3">
    <name type="scientific">Botryotinia calthae</name>
    <dbReference type="NCBI Taxonomy" id="38488"/>
    <lineage>
        <taxon>Eukaryota</taxon>
        <taxon>Fungi</taxon>
        <taxon>Dikarya</taxon>
        <taxon>Ascomycota</taxon>
        <taxon>Pezizomycotina</taxon>
        <taxon>Leotiomycetes</taxon>
        <taxon>Helotiales</taxon>
        <taxon>Sclerotiniaceae</taxon>
        <taxon>Botryotinia</taxon>
    </lineage>
</organism>
<dbReference type="InterPro" id="IPR045518">
    <property type="entry name" value="2EXR"/>
</dbReference>
<evidence type="ECO:0000313" key="2">
    <source>
        <dbReference type="EMBL" id="TEY30455.1"/>
    </source>
</evidence>
<proteinExistence type="predicted"/>
<keyword evidence="3" id="KW-1185">Reference proteome</keyword>
<dbReference type="Proteomes" id="UP000297299">
    <property type="component" value="Unassembled WGS sequence"/>
</dbReference>
<evidence type="ECO:0000259" key="1">
    <source>
        <dbReference type="Pfam" id="PF20150"/>
    </source>
</evidence>
<name>A0A4Y8CH17_9HELO</name>
<dbReference type="PANTHER" id="PTHR35910:SF1">
    <property type="entry name" value="2EXR DOMAIN-CONTAINING PROTEIN"/>
    <property type="match status" value="1"/>
</dbReference>